<proteinExistence type="inferred from homology"/>
<dbReference type="RefSeq" id="WP_113896714.1">
    <property type="nucleotide sequence ID" value="NZ_CP029613.1"/>
</dbReference>
<dbReference type="PANTHER" id="PTHR18964">
    <property type="entry name" value="ROK (REPRESSOR, ORF, KINASE) FAMILY"/>
    <property type="match status" value="1"/>
</dbReference>
<accession>A0A347T7K8</accession>
<gene>
    <name evidence="4" type="ORF">GIX77_02100</name>
</gene>
<dbReference type="AlphaFoldDB" id="A0A347T7K8"/>
<evidence type="ECO:0000256" key="2">
    <source>
        <dbReference type="ARBA" id="ARBA00006479"/>
    </source>
</evidence>
<dbReference type="InterPro" id="IPR036388">
    <property type="entry name" value="WH-like_DNA-bd_sf"/>
</dbReference>
<organism evidence="4 5">
    <name type="scientific">Limosilactobacillus reuteri</name>
    <name type="common">Lactobacillus reuteri</name>
    <dbReference type="NCBI Taxonomy" id="1598"/>
    <lineage>
        <taxon>Bacteria</taxon>
        <taxon>Bacillati</taxon>
        <taxon>Bacillota</taxon>
        <taxon>Bacilli</taxon>
        <taxon>Lactobacillales</taxon>
        <taxon>Lactobacillaceae</taxon>
        <taxon>Limosilactobacillus</taxon>
    </lineage>
</organism>
<dbReference type="Pfam" id="PF00480">
    <property type="entry name" value="ROK"/>
    <property type="match status" value="1"/>
</dbReference>
<keyword evidence="3" id="KW-0119">Carbohydrate metabolism</keyword>
<dbReference type="Gene3D" id="3.30.420.40">
    <property type="match status" value="2"/>
</dbReference>
<comment type="function">
    <text evidence="1">Transcriptional repressor of xylose-utilizing enzymes.</text>
</comment>
<protein>
    <submittedName>
        <fullName evidence="4">ROK family protein</fullName>
    </submittedName>
</protein>
<dbReference type="InterPro" id="IPR000600">
    <property type="entry name" value="ROK"/>
</dbReference>
<name>A0A347T7K8_LIMRT</name>
<sequence>MSISSKDDLNHLSNLKHIKQQLFNHSAISRAEIARKTDLTRATVSSLFDELDSQNYIKHLGRGKSTENGGRKPELYTINSHYGYIACFNLTYNSLYTIFLYIDGQEISYQRTPINDHQISSVIKIIEQQITHISKFDDTEQGLLGISFSIHAVVDNNRIKHSPYYDLQNIDLQKYFKNLYRIPVHIGNEANLAAIFERDFIKDNSDNFIVLSIHRGPGIGVIANHQLFSGFQGMTGELGSVKVLNSKGKYQELGNIFSSDYLLAHIMQASHCQIKNLEEAHQVVLKNIPSVNSILENFAYNTAQLVFNLQMLYGPEKILINSPIIEALPELGSLIQKYAKKSGIQIPITIIKGSKYVSLLGAGALLIRQVLNLKNVNLQFHWSHHIG</sequence>
<evidence type="ECO:0000313" key="5">
    <source>
        <dbReference type="Proteomes" id="UP000470878"/>
    </source>
</evidence>
<comment type="caution">
    <text evidence="4">The sequence shown here is derived from an EMBL/GenBank/DDBJ whole genome shotgun (WGS) entry which is preliminary data.</text>
</comment>
<dbReference type="Proteomes" id="UP000470878">
    <property type="component" value="Unassembled WGS sequence"/>
</dbReference>
<dbReference type="InterPro" id="IPR043129">
    <property type="entry name" value="ATPase_NBD"/>
</dbReference>
<dbReference type="EMBL" id="WJMX01000002">
    <property type="protein sequence ID" value="MRH79578.1"/>
    <property type="molecule type" value="Genomic_DNA"/>
</dbReference>
<dbReference type="Gene3D" id="1.10.10.10">
    <property type="entry name" value="Winged helix-like DNA-binding domain superfamily/Winged helix DNA-binding domain"/>
    <property type="match status" value="1"/>
</dbReference>
<keyword evidence="3" id="KW-0859">Xylose metabolism</keyword>
<comment type="similarity">
    <text evidence="2">Belongs to the ROK (NagC/XylR) family.</text>
</comment>
<dbReference type="GO" id="GO:0042732">
    <property type="term" value="P:D-xylose metabolic process"/>
    <property type="evidence" value="ECO:0007669"/>
    <property type="project" value="UniProtKB-KW"/>
</dbReference>
<dbReference type="PANTHER" id="PTHR18964:SF149">
    <property type="entry name" value="BIFUNCTIONAL UDP-N-ACETYLGLUCOSAMINE 2-EPIMERASE_N-ACETYLMANNOSAMINE KINASE"/>
    <property type="match status" value="1"/>
</dbReference>
<dbReference type="SUPFAM" id="SSF53067">
    <property type="entry name" value="Actin-like ATPase domain"/>
    <property type="match status" value="1"/>
</dbReference>
<evidence type="ECO:0000256" key="3">
    <source>
        <dbReference type="ARBA" id="ARBA00022629"/>
    </source>
</evidence>
<reference evidence="4 5" key="1">
    <citation type="submission" date="2019-11" db="EMBL/GenBank/DDBJ databases">
        <title>Draft genome sequence of 12 host-associated Lactobacillus reuteri rodent strains.</title>
        <authorList>
            <person name="Zhang S."/>
            <person name="Ozcam M."/>
            <person name="Van Pijkeren J.P."/>
        </authorList>
    </citation>
    <scope>NUCLEOTIDE SEQUENCE [LARGE SCALE GENOMIC DNA]</scope>
    <source>
        <strain evidence="4 5">CR</strain>
    </source>
</reference>
<evidence type="ECO:0000256" key="1">
    <source>
        <dbReference type="ARBA" id="ARBA00002486"/>
    </source>
</evidence>
<evidence type="ECO:0000313" key="4">
    <source>
        <dbReference type="EMBL" id="MRH79578.1"/>
    </source>
</evidence>
<dbReference type="SUPFAM" id="SSF46785">
    <property type="entry name" value="Winged helix' DNA-binding domain"/>
    <property type="match status" value="1"/>
</dbReference>
<dbReference type="InterPro" id="IPR036390">
    <property type="entry name" value="WH_DNA-bd_sf"/>
</dbReference>